<organism evidence="1 2">
    <name type="scientific">Rattus norvegicus</name>
    <name type="common">Rat</name>
    <dbReference type="NCBI Taxonomy" id="10116"/>
    <lineage>
        <taxon>Eukaryota</taxon>
        <taxon>Metazoa</taxon>
        <taxon>Chordata</taxon>
        <taxon>Craniata</taxon>
        <taxon>Vertebrata</taxon>
        <taxon>Euteleostomi</taxon>
        <taxon>Mammalia</taxon>
        <taxon>Eutheria</taxon>
        <taxon>Euarchontoglires</taxon>
        <taxon>Glires</taxon>
        <taxon>Rodentia</taxon>
        <taxon>Myomorpha</taxon>
        <taxon>Muroidea</taxon>
        <taxon>Muridae</taxon>
        <taxon>Murinae</taxon>
        <taxon>Rattus</taxon>
    </lineage>
</organism>
<dbReference type="EMBL" id="CH473947">
    <property type="protein sequence ID" value="EDM03233.1"/>
    <property type="molecule type" value="Genomic_DNA"/>
</dbReference>
<dbReference type="Proteomes" id="UP000234681">
    <property type="component" value="Chromosome 6"/>
</dbReference>
<protein>
    <submittedName>
        <fullName evidence="1">RCG62289</fullName>
    </submittedName>
</protein>
<evidence type="ECO:0000313" key="1">
    <source>
        <dbReference type="EMBL" id="EDM03233.1"/>
    </source>
</evidence>
<sequence length="41" mass="4728">MYTTLNHRSPVQWLVRKGVWVLPTACNEAVTSKWRSADILV</sequence>
<name>A6HB28_RAT</name>
<accession>A6HB28</accession>
<gene>
    <name evidence="1" type="ORF">rCG_62289</name>
</gene>
<evidence type="ECO:0000313" key="2">
    <source>
        <dbReference type="Proteomes" id="UP000234681"/>
    </source>
</evidence>
<proteinExistence type="predicted"/>
<dbReference type="AlphaFoldDB" id="A6HB28"/>
<reference evidence="2" key="1">
    <citation type="submission" date="2005-09" db="EMBL/GenBank/DDBJ databases">
        <authorList>
            <person name="Mural R.J."/>
            <person name="Li P.W."/>
            <person name="Adams M.D."/>
            <person name="Amanatides P.G."/>
            <person name="Baden-Tillson H."/>
            <person name="Barnstead M."/>
            <person name="Chin S.H."/>
            <person name="Dew I."/>
            <person name="Evans C.A."/>
            <person name="Ferriera S."/>
            <person name="Flanigan M."/>
            <person name="Fosler C."/>
            <person name="Glodek A."/>
            <person name="Gu Z."/>
            <person name="Holt R.A."/>
            <person name="Jennings D."/>
            <person name="Kraft C.L."/>
            <person name="Lu F."/>
            <person name="Nguyen T."/>
            <person name="Nusskern D.R."/>
            <person name="Pfannkoch C.M."/>
            <person name="Sitter C."/>
            <person name="Sutton G.G."/>
            <person name="Venter J.C."/>
            <person name="Wang Z."/>
            <person name="Woodage T."/>
            <person name="Zheng X.H."/>
            <person name="Zhong F."/>
        </authorList>
    </citation>
    <scope>NUCLEOTIDE SEQUENCE [LARGE SCALE GENOMIC DNA]</scope>
    <source>
        <strain>BN</strain>
        <strain evidence="2">Sprague-Dawley</strain>
    </source>
</reference>